<evidence type="ECO:0000313" key="2">
    <source>
        <dbReference type="Proteomes" id="UP000680865"/>
    </source>
</evidence>
<dbReference type="EMBL" id="BOQP01000027">
    <property type="protein sequence ID" value="GIM76327.1"/>
    <property type="molecule type" value="Genomic_DNA"/>
</dbReference>
<reference evidence="1" key="1">
    <citation type="submission" date="2021-03" db="EMBL/GenBank/DDBJ databases">
        <title>Whole genome shotgun sequence of Actinoplanes consettensis NBRC 14913.</title>
        <authorList>
            <person name="Komaki H."/>
            <person name="Tamura T."/>
        </authorList>
    </citation>
    <scope>NUCLEOTIDE SEQUENCE</scope>
    <source>
        <strain evidence="1">NBRC 14913</strain>
    </source>
</reference>
<dbReference type="Proteomes" id="UP000680865">
    <property type="component" value="Unassembled WGS sequence"/>
</dbReference>
<comment type="caution">
    <text evidence="1">The sequence shown here is derived from an EMBL/GenBank/DDBJ whole genome shotgun (WGS) entry which is preliminary data.</text>
</comment>
<evidence type="ECO:0000313" key="1">
    <source>
        <dbReference type="EMBL" id="GIM76327.1"/>
    </source>
</evidence>
<proteinExistence type="predicted"/>
<evidence type="ECO:0008006" key="3">
    <source>
        <dbReference type="Google" id="ProtNLM"/>
    </source>
</evidence>
<sequence>MCLDVRKAGQGSKERPLALLQEAVHLHLLGEIAVAHPAVRNSGPAGDTVAVACQVEGEQLERALNDLEVSNPDFDASFEALSGALLDHASAQQRDEFPLLRRYVTTQRLHMMAGAMRDARIMAATD</sequence>
<gene>
    <name evidence="1" type="ORF">Aco04nite_49820</name>
</gene>
<dbReference type="AlphaFoldDB" id="A0A919SPU9"/>
<name>A0A919SPU9_9ACTN</name>
<organism evidence="1 2">
    <name type="scientific">Winogradskya consettensis</name>
    <dbReference type="NCBI Taxonomy" id="113560"/>
    <lineage>
        <taxon>Bacteria</taxon>
        <taxon>Bacillati</taxon>
        <taxon>Actinomycetota</taxon>
        <taxon>Actinomycetes</taxon>
        <taxon>Micromonosporales</taxon>
        <taxon>Micromonosporaceae</taxon>
        <taxon>Winogradskya</taxon>
    </lineage>
</organism>
<accession>A0A919SPU9</accession>
<protein>
    <recommendedName>
        <fullName evidence="3">Hemerythrin-like domain-containing protein</fullName>
    </recommendedName>
</protein>
<keyword evidence="2" id="KW-1185">Reference proteome</keyword>